<dbReference type="OrthoDB" id="2405412at2759"/>
<evidence type="ECO:0000256" key="1">
    <source>
        <dbReference type="ARBA" id="ARBA00000548"/>
    </source>
</evidence>
<dbReference type="Pfam" id="PF07821">
    <property type="entry name" value="Alpha-amyl_C2"/>
    <property type="match status" value="1"/>
</dbReference>
<dbReference type="SMART" id="SM00810">
    <property type="entry name" value="Alpha-amyl_C2"/>
    <property type="match status" value="1"/>
</dbReference>
<feature type="domain" description="Alpha-amylase C-terminal beta-sheet" evidence="7">
    <location>
        <begin position="2"/>
        <end position="49"/>
    </location>
</feature>
<gene>
    <name evidence="8" type="ORF">ANE_LOCUS23989</name>
</gene>
<dbReference type="InterPro" id="IPR012850">
    <property type="entry name" value="A-amylase_bs_C"/>
</dbReference>
<dbReference type="GO" id="GO:0005975">
    <property type="term" value="P:carbohydrate metabolic process"/>
    <property type="evidence" value="ECO:0007669"/>
    <property type="project" value="InterPro"/>
</dbReference>
<dbReference type="InterPro" id="IPR013780">
    <property type="entry name" value="Glyco_hydro_b"/>
</dbReference>
<dbReference type="Proteomes" id="UP000489600">
    <property type="component" value="Unassembled WGS sequence"/>
</dbReference>
<dbReference type="Gene3D" id="2.60.40.1180">
    <property type="entry name" value="Golgi alpha-mannosidase II"/>
    <property type="match status" value="1"/>
</dbReference>
<evidence type="ECO:0000256" key="3">
    <source>
        <dbReference type="ARBA" id="ARBA00012595"/>
    </source>
</evidence>
<accession>A0A565CIS3</accession>
<comment type="caution">
    <text evidence="8">The sequence shown here is derived from an EMBL/GenBank/DDBJ whole genome shotgun (WGS) entry which is preliminary data.</text>
</comment>
<keyword evidence="5" id="KW-0119">Carbohydrate metabolism</keyword>
<sequence>MALAAQALLRSNLYVAMTDDKVIMKIGPKGDLGTLGLAYSGLDCAVWEKKYERVAYLDTDVGQPEFTAPGFLSLTVVDKSSLGTSYGCF</sequence>
<dbReference type="GO" id="GO:0005509">
    <property type="term" value="F:calcium ion binding"/>
    <property type="evidence" value="ECO:0007669"/>
    <property type="project" value="InterPro"/>
</dbReference>
<proteinExistence type="predicted"/>
<dbReference type="EMBL" id="CABITT030000008">
    <property type="protein sequence ID" value="VVB13545.1"/>
    <property type="molecule type" value="Genomic_DNA"/>
</dbReference>
<evidence type="ECO:0000313" key="8">
    <source>
        <dbReference type="EMBL" id="VVB13545.1"/>
    </source>
</evidence>
<evidence type="ECO:0000313" key="9">
    <source>
        <dbReference type="Proteomes" id="UP000489600"/>
    </source>
</evidence>
<dbReference type="InterPro" id="IPR032319">
    <property type="entry name" value="CLP1_P"/>
</dbReference>
<dbReference type="SUPFAM" id="SSF51011">
    <property type="entry name" value="Glycosyl hydrolase domain"/>
    <property type="match status" value="1"/>
</dbReference>
<dbReference type="EC" id="3.2.1.1" evidence="3"/>
<comment type="catalytic activity">
    <reaction evidence="1">
        <text>Endohydrolysis of (1-&gt;4)-alpha-D-glucosidic linkages in polysaccharides containing three or more (1-&gt;4)-alpha-linked D-glucose units.</text>
        <dbReference type="EC" id="3.2.1.1"/>
    </reaction>
</comment>
<evidence type="ECO:0000256" key="4">
    <source>
        <dbReference type="ARBA" id="ARBA00022801"/>
    </source>
</evidence>
<protein>
    <recommendedName>
        <fullName evidence="3">alpha-amylase</fullName>
        <ecNumber evidence="3">3.2.1.1</ecNumber>
    </recommendedName>
</protein>
<evidence type="ECO:0000256" key="2">
    <source>
        <dbReference type="ARBA" id="ARBA00001913"/>
    </source>
</evidence>
<keyword evidence="4" id="KW-0378">Hydrolase</keyword>
<keyword evidence="6" id="KW-0326">Glycosidase</keyword>
<organism evidence="8 9">
    <name type="scientific">Arabis nemorensis</name>
    <dbReference type="NCBI Taxonomy" id="586526"/>
    <lineage>
        <taxon>Eukaryota</taxon>
        <taxon>Viridiplantae</taxon>
        <taxon>Streptophyta</taxon>
        <taxon>Embryophyta</taxon>
        <taxon>Tracheophyta</taxon>
        <taxon>Spermatophyta</taxon>
        <taxon>Magnoliopsida</taxon>
        <taxon>eudicotyledons</taxon>
        <taxon>Gunneridae</taxon>
        <taxon>Pentapetalae</taxon>
        <taxon>rosids</taxon>
        <taxon>malvids</taxon>
        <taxon>Brassicales</taxon>
        <taxon>Brassicaceae</taxon>
        <taxon>Arabideae</taxon>
        <taxon>Arabis</taxon>
    </lineage>
</organism>
<evidence type="ECO:0000259" key="7">
    <source>
        <dbReference type="SMART" id="SM00810"/>
    </source>
</evidence>
<name>A0A565CIS3_9BRAS</name>
<comment type="cofactor">
    <cofactor evidence="2">
        <name>Ca(2+)</name>
        <dbReference type="ChEBI" id="CHEBI:29108"/>
    </cofactor>
</comment>
<dbReference type="AlphaFoldDB" id="A0A565CIS3"/>
<dbReference type="GO" id="GO:0004556">
    <property type="term" value="F:alpha-amylase activity"/>
    <property type="evidence" value="ECO:0007669"/>
    <property type="project" value="UniProtKB-EC"/>
</dbReference>
<keyword evidence="9" id="KW-1185">Reference proteome</keyword>
<dbReference type="Pfam" id="PF16575">
    <property type="entry name" value="CLP1_P"/>
    <property type="match status" value="1"/>
</dbReference>
<evidence type="ECO:0000256" key="5">
    <source>
        <dbReference type="ARBA" id="ARBA00023277"/>
    </source>
</evidence>
<evidence type="ECO:0000256" key="6">
    <source>
        <dbReference type="ARBA" id="ARBA00023295"/>
    </source>
</evidence>
<reference evidence="8" key="1">
    <citation type="submission" date="2019-07" db="EMBL/GenBank/DDBJ databases">
        <authorList>
            <person name="Dittberner H."/>
        </authorList>
    </citation>
    <scope>NUCLEOTIDE SEQUENCE [LARGE SCALE GENOMIC DNA]</scope>
</reference>